<dbReference type="PROSITE" id="PS00070">
    <property type="entry name" value="ALDEHYDE_DEHYDR_CYS"/>
    <property type="match status" value="1"/>
</dbReference>
<dbReference type="InterPro" id="IPR016163">
    <property type="entry name" value="Ald_DH_C"/>
</dbReference>
<dbReference type="PANTHER" id="PTHR43570">
    <property type="entry name" value="ALDEHYDE DEHYDROGENASE"/>
    <property type="match status" value="1"/>
</dbReference>
<evidence type="ECO:0000313" key="8">
    <source>
        <dbReference type="Proteomes" id="UP000659344"/>
    </source>
</evidence>
<evidence type="ECO:0000256" key="3">
    <source>
        <dbReference type="PIRNR" id="PIRNR036492"/>
    </source>
</evidence>
<dbReference type="InterPro" id="IPR015590">
    <property type="entry name" value="Aldehyde_DH_dom"/>
</dbReference>
<dbReference type="PANTHER" id="PTHR43570:SF16">
    <property type="entry name" value="ALDEHYDE DEHYDROGENASE TYPE III, ISOFORM Q"/>
    <property type="match status" value="1"/>
</dbReference>
<dbReference type="InterPro" id="IPR029510">
    <property type="entry name" value="Ald_DH_CS_GLU"/>
</dbReference>
<dbReference type="InterPro" id="IPR016160">
    <property type="entry name" value="Ald_DH_CS_CYS"/>
</dbReference>
<dbReference type="Proteomes" id="UP000659344">
    <property type="component" value="Unassembled WGS sequence"/>
</dbReference>
<reference evidence="8" key="1">
    <citation type="journal article" date="2019" name="Int. J. Syst. Evol. Microbiol.">
        <title>The Global Catalogue of Microorganisms (GCM) 10K type strain sequencing project: providing services to taxonomists for standard genome sequencing and annotation.</title>
        <authorList>
            <consortium name="The Broad Institute Genomics Platform"/>
            <consortium name="The Broad Institute Genome Sequencing Center for Infectious Disease"/>
            <person name="Wu L."/>
            <person name="Ma J."/>
        </authorList>
    </citation>
    <scope>NUCLEOTIDE SEQUENCE [LARGE SCALE GENOMIC DNA]</scope>
    <source>
        <strain evidence="8">CGMCC 1.12769</strain>
    </source>
</reference>
<evidence type="ECO:0000256" key="2">
    <source>
        <dbReference type="ARBA" id="ARBA00023002"/>
    </source>
</evidence>
<dbReference type="InterPro" id="IPR016161">
    <property type="entry name" value="Ald_DH/histidinol_DH"/>
</dbReference>
<dbReference type="EMBL" id="BMFT01000004">
    <property type="protein sequence ID" value="GGH37060.1"/>
    <property type="molecule type" value="Genomic_DNA"/>
</dbReference>
<dbReference type="CDD" id="cd07136">
    <property type="entry name" value="ALDH_YwdH-P39616"/>
    <property type="match status" value="1"/>
</dbReference>
<dbReference type="SUPFAM" id="SSF53720">
    <property type="entry name" value="ALDH-like"/>
    <property type="match status" value="1"/>
</dbReference>
<evidence type="ECO:0000256" key="4">
    <source>
        <dbReference type="PROSITE-ProRule" id="PRU10007"/>
    </source>
</evidence>
<name>A0ABQ1YSQ6_9BACL</name>
<dbReference type="Gene3D" id="3.40.605.10">
    <property type="entry name" value="Aldehyde Dehydrogenase, Chain A, domain 1"/>
    <property type="match status" value="1"/>
</dbReference>
<feature type="active site" evidence="4">
    <location>
        <position position="238"/>
    </location>
</feature>
<dbReference type="Pfam" id="PF00171">
    <property type="entry name" value="Aldedh"/>
    <property type="match status" value="1"/>
</dbReference>
<evidence type="ECO:0000313" key="7">
    <source>
        <dbReference type="EMBL" id="GGH37060.1"/>
    </source>
</evidence>
<proteinExistence type="inferred from homology"/>
<evidence type="ECO:0000256" key="1">
    <source>
        <dbReference type="ARBA" id="ARBA00009986"/>
    </source>
</evidence>
<keyword evidence="8" id="KW-1185">Reference proteome</keyword>
<evidence type="ECO:0000256" key="5">
    <source>
        <dbReference type="RuleBase" id="RU003345"/>
    </source>
</evidence>
<protein>
    <recommendedName>
        <fullName evidence="3">Aldehyde dehydrogenase</fullName>
    </recommendedName>
</protein>
<dbReference type="PIRSF" id="PIRSF036492">
    <property type="entry name" value="ALDH"/>
    <property type="match status" value="1"/>
</dbReference>
<dbReference type="PROSITE" id="PS00687">
    <property type="entry name" value="ALDEHYDE_DEHYDR_GLU"/>
    <property type="match status" value="1"/>
</dbReference>
<organism evidence="7 8">
    <name type="scientific">Paenibacillus segetis</name>
    <dbReference type="NCBI Taxonomy" id="1325360"/>
    <lineage>
        <taxon>Bacteria</taxon>
        <taxon>Bacillati</taxon>
        <taxon>Bacillota</taxon>
        <taxon>Bacilli</taxon>
        <taxon>Bacillales</taxon>
        <taxon>Paenibacillaceae</taxon>
        <taxon>Paenibacillus</taxon>
    </lineage>
</organism>
<comment type="caution">
    <text evidence="7">The sequence shown here is derived from an EMBL/GenBank/DDBJ whole genome shotgun (WGS) entry which is preliminary data.</text>
</comment>
<sequence length="485" mass="54187">MEENSELLYSDQRSNLKKERGIPVNEMDSKAVLSMVSKQQQYVRSGHTKSIEFRLEQLKRLKTVIQQNESLIADALYKDLRKSPFEAYATEIGYVYDSISYCIKHLKQWAKPKRVATPIIHFGSKSYIYPEPYGSVLIIGPFNYPFMLVMDPLIGAISAGNSAIVKPSEYTPHVSAAISKLLRDNFDESYIAVVEGGKEATSALIHAPVDLIFFTGSTKVGKIVMQAAAENLVPVVLELGGKSPCIVDRTVDLDLAAQRIVWGKFLNNGQTCVAPDYLLVHKEIKPALIAKMKEQLMAFYGEDPKLSEDYGRIVNEQQWDRLRGLVNESKVVVGGEGDREDMYFAPTIMNNVAWTDKVMEEEIFGPILPVLEYSDLDEAIESINLRPKPLALYLFTKNKVTETKVMEQVSFGGGCINDTVLHLVSPYLPFGGVGASGMGAYHGRHSFETFSHLKSVLKKSTKINLSLIYPPSSSKKLKLIKKFLK</sequence>
<comment type="similarity">
    <text evidence="1 3 5">Belongs to the aldehyde dehydrogenase family.</text>
</comment>
<dbReference type="InterPro" id="IPR012394">
    <property type="entry name" value="Aldehyde_DH_NAD(P)"/>
</dbReference>
<evidence type="ECO:0000259" key="6">
    <source>
        <dbReference type="Pfam" id="PF00171"/>
    </source>
</evidence>
<dbReference type="InterPro" id="IPR016162">
    <property type="entry name" value="Ald_DH_N"/>
</dbReference>
<accession>A0ABQ1YSQ6</accession>
<dbReference type="Gene3D" id="3.40.309.10">
    <property type="entry name" value="Aldehyde Dehydrogenase, Chain A, domain 2"/>
    <property type="match status" value="1"/>
</dbReference>
<gene>
    <name evidence="7" type="ORF">GCM10008013_44300</name>
</gene>
<keyword evidence="2 3" id="KW-0560">Oxidoreductase</keyword>
<feature type="domain" description="Aldehyde dehydrogenase" evidence="6">
    <location>
        <begin position="24"/>
        <end position="456"/>
    </location>
</feature>